<dbReference type="Proteomes" id="UP000002852">
    <property type="component" value="Unassembled WGS sequence"/>
</dbReference>
<feature type="transmembrane region" description="Helical" evidence="1">
    <location>
        <begin position="7"/>
        <end position="24"/>
    </location>
</feature>
<dbReference type="InterPro" id="IPR011333">
    <property type="entry name" value="SKP1/BTB/POZ_sf"/>
</dbReference>
<keyword evidence="1" id="KW-0812">Transmembrane</keyword>
<keyword evidence="1" id="KW-0472">Membrane</keyword>
<dbReference type="STRING" id="8083.ENSXMAP00000016736"/>
<dbReference type="InterPro" id="IPR056184">
    <property type="entry name" value="TRAF_BTBD17"/>
</dbReference>
<reference evidence="4" key="1">
    <citation type="submission" date="2012-01" db="EMBL/GenBank/DDBJ databases">
        <authorList>
            <person name="Walter R."/>
            <person name="Schartl M."/>
            <person name="Warren W."/>
        </authorList>
    </citation>
    <scope>NUCLEOTIDE SEQUENCE [LARGE SCALE GENOMIC DNA]</scope>
    <source>
        <strain evidence="4">JP 163 A</strain>
    </source>
</reference>
<dbReference type="eggNOG" id="ENOG502QQPB">
    <property type="taxonomic scope" value="Eukaryota"/>
</dbReference>
<dbReference type="Gene3D" id="1.25.40.420">
    <property type="match status" value="1"/>
</dbReference>
<dbReference type="Ensembl" id="ENSXMAT00000016760.2">
    <property type="protein sequence ID" value="ENSXMAP00000016736.2"/>
    <property type="gene ID" value="ENSXMAG00000016708.2"/>
</dbReference>
<dbReference type="OMA" id="PMYTETG"/>
<organism evidence="3 4">
    <name type="scientific">Xiphophorus maculatus</name>
    <name type="common">Southern platyfish</name>
    <name type="synonym">Platypoecilus maculatus</name>
    <dbReference type="NCBI Taxonomy" id="8083"/>
    <lineage>
        <taxon>Eukaryota</taxon>
        <taxon>Metazoa</taxon>
        <taxon>Chordata</taxon>
        <taxon>Craniata</taxon>
        <taxon>Vertebrata</taxon>
        <taxon>Euteleostomi</taxon>
        <taxon>Actinopterygii</taxon>
        <taxon>Neopterygii</taxon>
        <taxon>Teleostei</taxon>
        <taxon>Neoteleostei</taxon>
        <taxon>Acanthomorphata</taxon>
        <taxon>Ovalentaria</taxon>
        <taxon>Atherinomorphae</taxon>
        <taxon>Cyprinodontiformes</taxon>
        <taxon>Poeciliidae</taxon>
        <taxon>Poeciliinae</taxon>
        <taxon>Xiphophorus</taxon>
    </lineage>
</organism>
<dbReference type="PANTHER" id="PTHR24410">
    <property type="entry name" value="HL07962P-RELATED"/>
    <property type="match status" value="1"/>
</dbReference>
<evidence type="ECO:0000313" key="4">
    <source>
        <dbReference type="Proteomes" id="UP000002852"/>
    </source>
</evidence>
<dbReference type="CDD" id="cd18493">
    <property type="entry name" value="BACK_BTBD17"/>
    <property type="match status" value="1"/>
</dbReference>
<dbReference type="Pfam" id="PF00651">
    <property type="entry name" value="BTB"/>
    <property type="match status" value="1"/>
</dbReference>
<dbReference type="FunCoup" id="M4AQJ1">
    <property type="interactions" value="598"/>
</dbReference>
<reference evidence="3" key="4">
    <citation type="submission" date="2025-09" db="UniProtKB">
        <authorList>
            <consortium name="Ensembl"/>
        </authorList>
    </citation>
    <scope>IDENTIFICATION</scope>
    <source>
        <strain evidence="3">JP 163 A</strain>
    </source>
</reference>
<dbReference type="AlphaFoldDB" id="M4AQJ1"/>
<dbReference type="InParanoid" id="M4AQJ1"/>
<dbReference type="HOGENOM" id="CLU_044480_0_0_1"/>
<protein>
    <submittedName>
        <fullName evidence="3">BTB domain containing 17</fullName>
    </submittedName>
</protein>
<dbReference type="Gene3D" id="3.30.710.10">
    <property type="entry name" value="Potassium Channel Kv1.1, Chain A"/>
    <property type="match status" value="1"/>
</dbReference>
<keyword evidence="1" id="KW-1133">Transmembrane helix</keyword>
<dbReference type="PROSITE" id="PS51257">
    <property type="entry name" value="PROKAR_LIPOPROTEIN"/>
    <property type="match status" value="1"/>
</dbReference>
<dbReference type="SMART" id="SM00875">
    <property type="entry name" value="BACK"/>
    <property type="match status" value="1"/>
</dbReference>
<dbReference type="Pfam" id="PF23651">
    <property type="entry name" value="TRAF_BTBD17"/>
    <property type="match status" value="1"/>
</dbReference>
<accession>M4AQJ1</accession>
<dbReference type="GeneTree" id="ENSGT00950000182983"/>
<dbReference type="SUPFAM" id="SSF54695">
    <property type="entry name" value="POZ domain"/>
    <property type="match status" value="1"/>
</dbReference>
<keyword evidence="4" id="KW-1185">Reference proteome</keyword>
<reference evidence="4" key="2">
    <citation type="journal article" date="2013" name="Nat. Genet.">
        <title>The genome of the platyfish, Xiphophorus maculatus, provides insights into evolutionary adaptation and several complex traits.</title>
        <authorList>
            <person name="Schartl M."/>
            <person name="Walter R.B."/>
            <person name="Shen Y."/>
            <person name="Garcia T."/>
            <person name="Catchen J."/>
            <person name="Amores A."/>
            <person name="Braasch I."/>
            <person name="Chalopin D."/>
            <person name="Volff J.N."/>
            <person name="Lesch K.P."/>
            <person name="Bisazza A."/>
            <person name="Minx P."/>
            <person name="Hillier L."/>
            <person name="Wilson R.K."/>
            <person name="Fuerstenberg S."/>
            <person name="Boore J."/>
            <person name="Searle S."/>
            <person name="Postlethwait J.H."/>
            <person name="Warren W.C."/>
        </authorList>
    </citation>
    <scope>NUCLEOTIDE SEQUENCE [LARGE SCALE GENOMIC DNA]</scope>
    <source>
        <strain evidence="4">JP 163 A</strain>
    </source>
</reference>
<dbReference type="PANTHER" id="PTHR24410:SF31">
    <property type="entry name" value="BTB (POZ) DOMAIN-CONTAINING 17A"/>
    <property type="match status" value="1"/>
</dbReference>
<dbReference type="SMART" id="SM00225">
    <property type="entry name" value="BTB"/>
    <property type="match status" value="1"/>
</dbReference>
<feature type="domain" description="BTB" evidence="2">
    <location>
        <begin position="94"/>
        <end position="165"/>
    </location>
</feature>
<dbReference type="InterPro" id="IPR000210">
    <property type="entry name" value="BTB/POZ_dom"/>
</dbReference>
<dbReference type="Pfam" id="PF07707">
    <property type="entry name" value="BACK"/>
    <property type="match status" value="1"/>
</dbReference>
<dbReference type="InterPro" id="IPR011705">
    <property type="entry name" value="BACK"/>
</dbReference>
<sequence length="511" mass="57533">MRSIEKLVIVVIIASFLACFHPLINYCSNVGAVLHTARLQESEFLHFFFGLPSLEAGLLKVDLAQEGGSDGNTISHSQTLLQRLEALLNQGNGSDVSLRVETPNADEVKVIQAHSLVLSLQSSVFEEMLLSRNSSTMVLRESSDCAAVFDKFIRYLYCGEISLRLDQATPLHKLATKYQVQSLQQGVTNYMTQNLARDSPSGHVAGWYEYALQAGDVVLRDSCLQYLAWNLSSVLQSGEWVSISSQLLMTLLQRSDLILQSEMELFAALEAWIIQNEPDGLTAENTLRAVRYAMMPPRELFRLQTQSTVLARYQESVRDLLYMSYQFHSASPLQMAKYFDVNCSLFVPRNYLSAVWGSPWIINNPTRDDRSTSFQTQLGPSSHDASKRVTWNALFSPRWLPLSMRPMYTESGAMQPTRVEGGRPRIIITPATSSADFAGVNFQKTVLVMAQQHGKLVVKHVYNFHQSTEENGDFLAEANLYRRTSEYLIDSSLFLHVVVKPLYQTLITTKN</sequence>
<evidence type="ECO:0000256" key="1">
    <source>
        <dbReference type="SAM" id="Phobius"/>
    </source>
</evidence>
<evidence type="ECO:0000259" key="2">
    <source>
        <dbReference type="PROSITE" id="PS50097"/>
    </source>
</evidence>
<evidence type="ECO:0000313" key="3">
    <source>
        <dbReference type="Ensembl" id="ENSXMAP00000016736.2"/>
    </source>
</evidence>
<name>M4AQJ1_XIPMA</name>
<dbReference type="PROSITE" id="PS50097">
    <property type="entry name" value="BTB"/>
    <property type="match status" value="1"/>
</dbReference>
<dbReference type="InterPro" id="IPR051481">
    <property type="entry name" value="BTB-POZ/Galectin-3-binding"/>
</dbReference>
<proteinExistence type="predicted"/>
<reference evidence="3" key="3">
    <citation type="submission" date="2025-08" db="UniProtKB">
        <authorList>
            <consortium name="Ensembl"/>
        </authorList>
    </citation>
    <scope>IDENTIFICATION</scope>
    <source>
        <strain evidence="3">JP 163 A</strain>
    </source>
</reference>